<dbReference type="STRING" id="363999.A0A439CTH5"/>
<dbReference type="GO" id="GO:0005634">
    <property type="term" value="C:nucleus"/>
    <property type="evidence" value="ECO:0007669"/>
    <property type="project" value="UniProtKB-SubCell"/>
</dbReference>
<evidence type="ECO:0000256" key="4">
    <source>
        <dbReference type="ARBA" id="ARBA00023125"/>
    </source>
</evidence>
<keyword evidence="5" id="KW-0804">Transcription</keyword>
<evidence type="ECO:0000259" key="7">
    <source>
        <dbReference type="SMART" id="SM00906"/>
    </source>
</evidence>
<keyword evidence="3" id="KW-0805">Transcription regulation</keyword>
<evidence type="ECO:0000256" key="3">
    <source>
        <dbReference type="ARBA" id="ARBA00023015"/>
    </source>
</evidence>
<dbReference type="InterPro" id="IPR007219">
    <property type="entry name" value="XnlR_reg_dom"/>
</dbReference>
<reference evidence="8 9" key="1">
    <citation type="submission" date="2018-12" db="EMBL/GenBank/DDBJ databases">
        <title>Draft genome sequence of Xylaria grammica IHI A82.</title>
        <authorList>
            <person name="Buettner E."/>
            <person name="Kellner H."/>
        </authorList>
    </citation>
    <scope>NUCLEOTIDE SEQUENCE [LARGE SCALE GENOMIC DNA]</scope>
    <source>
        <strain evidence="8 9">IHI A82</strain>
    </source>
</reference>
<evidence type="ECO:0000313" key="9">
    <source>
        <dbReference type="Proteomes" id="UP000286045"/>
    </source>
</evidence>
<comment type="caution">
    <text evidence="8">The sequence shown here is derived from an EMBL/GenBank/DDBJ whole genome shotgun (WGS) entry which is preliminary data.</text>
</comment>
<protein>
    <recommendedName>
        <fullName evidence="7">Xylanolytic transcriptional activator regulatory domain-containing protein</fullName>
    </recommendedName>
</protein>
<feature type="domain" description="Xylanolytic transcriptional activator regulatory" evidence="7">
    <location>
        <begin position="231"/>
        <end position="307"/>
    </location>
</feature>
<dbReference type="CDD" id="cd12148">
    <property type="entry name" value="fungal_TF_MHR"/>
    <property type="match status" value="1"/>
</dbReference>
<dbReference type="InterPro" id="IPR050815">
    <property type="entry name" value="TF_fung"/>
</dbReference>
<accession>A0A439CTH5</accession>
<dbReference type="Pfam" id="PF04082">
    <property type="entry name" value="Fungal_trans"/>
    <property type="match status" value="1"/>
</dbReference>
<dbReference type="PANTHER" id="PTHR47338:SF3">
    <property type="entry name" value="C6 FINGER DOMAIN TRANSCRIPTION FACTOR DBAA-RELATED"/>
    <property type="match status" value="1"/>
</dbReference>
<keyword evidence="2" id="KW-0479">Metal-binding</keyword>
<gene>
    <name evidence="8" type="ORF">EKO27_g9659</name>
</gene>
<organism evidence="8 9">
    <name type="scientific">Xylaria grammica</name>
    <dbReference type="NCBI Taxonomy" id="363999"/>
    <lineage>
        <taxon>Eukaryota</taxon>
        <taxon>Fungi</taxon>
        <taxon>Dikarya</taxon>
        <taxon>Ascomycota</taxon>
        <taxon>Pezizomycotina</taxon>
        <taxon>Sordariomycetes</taxon>
        <taxon>Xylariomycetidae</taxon>
        <taxon>Xylariales</taxon>
        <taxon>Xylariaceae</taxon>
        <taxon>Xylaria</taxon>
    </lineage>
</organism>
<name>A0A439CTH5_9PEZI</name>
<sequence length="513" mass="57179">MSQQVEAQAALEGAVIQQQGDGDNADPVYIENWTDDLFTPDVEQLGSQWGFPGVDAEGLFHDTFLTMPPSYGSSTGSTIAGSESTVSVPSMPAFDDVASLEASNSIASFEDPNGFCTTNISSLMQAELDQLYFDRVDSCMPIVHQGRYSSWARQATKTRQQLGLQYTLWTAAAAASAHYKGMGESLYYEARRLLRDPEEGLTNLASTEIEHVQAWLLLAIHELMFIDFRRGWISAGRAFRLIQLDWARYTDGLSSDCAPAQWIETEQKRRTFWMAYCLDRFMSLRSGSPPTFSEQNVIRLPAPEAAFQNDGYVLTDCLTDALASRDASQTSPFTECIVVATMAGRALSHQHLAATQPNPPRDFWDRHQLINSVMMPRMAAFSLKYPPAMQEADPVLMFVGLMWRATVLFSQVTVIAERAVSAADDSSFVIDEYARRSSLAAEEVVCMAKKLSQLNWFKIHPLMPIPLSLCSELLNSHEGLEESVGKRLPLIGEVMNDIKRFNNLGRGFYNYKA</sequence>
<dbReference type="PANTHER" id="PTHR47338">
    <property type="entry name" value="ZN(II)2CYS6 TRANSCRIPTION FACTOR (EUROFUNG)-RELATED"/>
    <property type="match status" value="1"/>
</dbReference>
<proteinExistence type="predicted"/>
<dbReference type="GO" id="GO:0003677">
    <property type="term" value="F:DNA binding"/>
    <property type="evidence" value="ECO:0007669"/>
    <property type="project" value="UniProtKB-KW"/>
</dbReference>
<dbReference type="AlphaFoldDB" id="A0A439CTH5"/>
<evidence type="ECO:0000313" key="8">
    <source>
        <dbReference type="EMBL" id="RWA05445.1"/>
    </source>
</evidence>
<evidence type="ECO:0000256" key="6">
    <source>
        <dbReference type="ARBA" id="ARBA00023242"/>
    </source>
</evidence>
<dbReference type="Proteomes" id="UP000286045">
    <property type="component" value="Unassembled WGS sequence"/>
</dbReference>
<dbReference type="GO" id="GO:0006351">
    <property type="term" value="P:DNA-templated transcription"/>
    <property type="evidence" value="ECO:0007669"/>
    <property type="project" value="InterPro"/>
</dbReference>
<keyword evidence="4" id="KW-0238">DNA-binding</keyword>
<dbReference type="EMBL" id="RYZI01000439">
    <property type="protein sequence ID" value="RWA05445.1"/>
    <property type="molecule type" value="Genomic_DNA"/>
</dbReference>
<keyword evidence="6" id="KW-0539">Nucleus</keyword>
<evidence type="ECO:0000256" key="1">
    <source>
        <dbReference type="ARBA" id="ARBA00004123"/>
    </source>
</evidence>
<keyword evidence="9" id="KW-1185">Reference proteome</keyword>
<dbReference type="SMART" id="SM00906">
    <property type="entry name" value="Fungal_trans"/>
    <property type="match status" value="1"/>
</dbReference>
<evidence type="ECO:0000256" key="5">
    <source>
        <dbReference type="ARBA" id="ARBA00023163"/>
    </source>
</evidence>
<comment type="subcellular location">
    <subcellularLocation>
        <location evidence="1">Nucleus</location>
    </subcellularLocation>
</comment>
<dbReference type="GO" id="GO:0000981">
    <property type="term" value="F:DNA-binding transcription factor activity, RNA polymerase II-specific"/>
    <property type="evidence" value="ECO:0007669"/>
    <property type="project" value="InterPro"/>
</dbReference>
<evidence type="ECO:0000256" key="2">
    <source>
        <dbReference type="ARBA" id="ARBA00022723"/>
    </source>
</evidence>
<dbReference type="GO" id="GO:0008270">
    <property type="term" value="F:zinc ion binding"/>
    <property type="evidence" value="ECO:0007669"/>
    <property type="project" value="InterPro"/>
</dbReference>